<dbReference type="EMBL" id="CAMAPE010000051">
    <property type="protein sequence ID" value="CAH9108514.1"/>
    <property type="molecule type" value="Genomic_DNA"/>
</dbReference>
<accession>A0A9P0ZNU3</accession>
<evidence type="ECO:0000313" key="2">
    <source>
        <dbReference type="EMBL" id="CAH9108514.1"/>
    </source>
</evidence>
<dbReference type="Proteomes" id="UP001152484">
    <property type="component" value="Unassembled WGS sequence"/>
</dbReference>
<evidence type="ECO:0000313" key="3">
    <source>
        <dbReference type="Proteomes" id="UP001152484"/>
    </source>
</evidence>
<comment type="caution">
    <text evidence="2">The sequence shown here is derived from an EMBL/GenBank/DDBJ whole genome shotgun (WGS) entry which is preliminary data.</text>
</comment>
<feature type="region of interest" description="Disordered" evidence="1">
    <location>
        <begin position="86"/>
        <end position="113"/>
    </location>
</feature>
<dbReference type="AlphaFoldDB" id="A0A9P0ZNU3"/>
<gene>
    <name evidence="2" type="ORF">CEURO_LOCUS18164</name>
</gene>
<keyword evidence="3" id="KW-1185">Reference proteome</keyword>
<proteinExistence type="predicted"/>
<sequence length="179" mass="19413">MIIANLYIYVSIVSSFRSFALSHKSNCKNTKCSIVAPIQLRVSIMAVKLIFSRLPGGGYAQLRGGYSNLDLLAAVCVADSEMEQNHLNNNSSSSSPNSVIPRNKRSSRRRTSDSVLKCVVSAFKRLSIGGGPGNQKKRTAMKIMNRVGADDNRQPAAGELTADCVCPSYSSLLCDKHLE</sequence>
<protein>
    <submittedName>
        <fullName evidence="2">Uncharacterized protein</fullName>
    </submittedName>
</protein>
<name>A0A9P0ZNU3_CUSEU</name>
<organism evidence="2 3">
    <name type="scientific">Cuscuta europaea</name>
    <name type="common">European dodder</name>
    <dbReference type="NCBI Taxonomy" id="41803"/>
    <lineage>
        <taxon>Eukaryota</taxon>
        <taxon>Viridiplantae</taxon>
        <taxon>Streptophyta</taxon>
        <taxon>Embryophyta</taxon>
        <taxon>Tracheophyta</taxon>
        <taxon>Spermatophyta</taxon>
        <taxon>Magnoliopsida</taxon>
        <taxon>eudicotyledons</taxon>
        <taxon>Gunneridae</taxon>
        <taxon>Pentapetalae</taxon>
        <taxon>asterids</taxon>
        <taxon>lamiids</taxon>
        <taxon>Solanales</taxon>
        <taxon>Convolvulaceae</taxon>
        <taxon>Cuscuteae</taxon>
        <taxon>Cuscuta</taxon>
        <taxon>Cuscuta subgen. Cuscuta</taxon>
    </lineage>
</organism>
<evidence type="ECO:0000256" key="1">
    <source>
        <dbReference type="SAM" id="MobiDB-lite"/>
    </source>
</evidence>
<reference evidence="2" key="1">
    <citation type="submission" date="2022-07" db="EMBL/GenBank/DDBJ databases">
        <authorList>
            <person name="Macas J."/>
            <person name="Novak P."/>
            <person name="Neumann P."/>
        </authorList>
    </citation>
    <scope>NUCLEOTIDE SEQUENCE</scope>
</reference>
<feature type="compositionally biased region" description="Low complexity" evidence="1">
    <location>
        <begin position="88"/>
        <end position="98"/>
    </location>
</feature>